<keyword evidence="3" id="KW-1185">Reference proteome</keyword>
<dbReference type="Proteomes" id="UP001162135">
    <property type="component" value="Unassembled WGS sequence"/>
</dbReference>
<name>A0ABT6I052_9GAMM</name>
<reference evidence="2" key="1">
    <citation type="journal article" date="2015" name="Antonie Van Leeuwenhoek">
        <title>Comparative 16S rRNA signatures and multilocus sequence analysis for the genus Salinicola and description of Salinicola acroporae sp. nov., isolated from coral Acropora digitifera.</title>
        <authorList>
            <person name="Lepcha R.T."/>
            <person name="Poddar A."/>
            <person name="Schumann P."/>
            <person name="Das S.K."/>
        </authorList>
    </citation>
    <scope>NUCLEOTIDE SEQUENCE</scope>
    <source>
        <strain evidence="2">S4-41</strain>
    </source>
</reference>
<gene>
    <name evidence="2" type="ORF">CUR86_00605</name>
</gene>
<dbReference type="EMBL" id="PGFS01000001">
    <property type="protein sequence ID" value="MDH4571103.1"/>
    <property type="molecule type" value="Genomic_DNA"/>
</dbReference>
<dbReference type="Gene3D" id="2.60.40.3940">
    <property type="match status" value="1"/>
</dbReference>
<reference evidence="2" key="2">
    <citation type="submission" date="2017-11" db="EMBL/GenBank/DDBJ databases">
        <authorList>
            <person name="Das S.K."/>
        </authorList>
    </citation>
    <scope>NUCLEOTIDE SEQUENCE</scope>
    <source>
        <strain evidence="2">S4-41</strain>
    </source>
</reference>
<evidence type="ECO:0000259" key="1">
    <source>
        <dbReference type="Pfam" id="PF21882"/>
    </source>
</evidence>
<feature type="domain" description="Putative tail fiber protein gp53-like C-terminal" evidence="1">
    <location>
        <begin position="1"/>
        <end position="80"/>
    </location>
</feature>
<evidence type="ECO:0000313" key="3">
    <source>
        <dbReference type="Proteomes" id="UP001162135"/>
    </source>
</evidence>
<proteinExistence type="predicted"/>
<evidence type="ECO:0000313" key="2">
    <source>
        <dbReference type="EMBL" id="MDH4571103.1"/>
    </source>
</evidence>
<dbReference type="InterPro" id="IPR054075">
    <property type="entry name" value="Gp53-like_C"/>
</dbReference>
<protein>
    <recommendedName>
        <fullName evidence="1">Putative tail fiber protein gp53-like C-terminal domain-containing protein</fullName>
    </recommendedName>
</protein>
<dbReference type="Pfam" id="PF21882">
    <property type="entry name" value="Gp53-like_C"/>
    <property type="match status" value="1"/>
</dbReference>
<comment type="caution">
    <text evidence="2">The sequence shown here is derived from an EMBL/GenBank/DDBJ whole genome shotgun (WGS) entry which is preliminary data.</text>
</comment>
<accession>A0ABT6I052</accession>
<organism evidence="2 3">
    <name type="scientific">Salinicola acroporae</name>
    <dbReference type="NCBI Taxonomy" id="1541440"/>
    <lineage>
        <taxon>Bacteria</taxon>
        <taxon>Pseudomonadati</taxon>
        <taxon>Pseudomonadota</taxon>
        <taxon>Gammaproteobacteria</taxon>
        <taxon>Oceanospirillales</taxon>
        <taxon>Halomonadaceae</taxon>
        <taxon>Salinicola</taxon>
    </lineage>
</organism>
<sequence length="80" mass="8651">MWGYVTTNTSEGSPTSVTFPYSFDSACYNVSITPVVNPNVDVILGVNDSPSRTGFTAYASRQSETSDSSVPGFFWRAIGR</sequence>